<feature type="region of interest" description="Disordered" evidence="2">
    <location>
        <begin position="658"/>
        <end position="687"/>
    </location>
</feature>
<accession>A0A1Y1X919</accession>
<evidence type="ECO:0000313" key="4">
    <source>
        <dbReference type="Proteomes" id="UP000193944"/>
    </source>
</evidence>
<evidence type="ECO:0000313" key="3">
    <source>
        <dbReference type="EMBL" id="ORX82198.1"/>
    </source>
</evidence>
<comment type="caution">
    <text evidence="3">The sequence shown here is derived from an EMBL/GenBank/DDBJ whole genome shotgun (WGS) entry which is preliminary data.</text>
</comment>
<name>A0A1Y1X919_9FUNG</name>
<feature type="compositionally biased region" description="Acidic residues" evidence="2">
    <location>
        <begin position="664"/>
        <end position="674"/>
    </location>
</feature>
<feature type="compositionally biased region" description="Basic and acidic residues" evidence="2">
    <location>
        <begin position="1614"/>
        <end position="1628"/>
    </location>
</feature>
<feature type="region of interest" description="Disordered" evidence="2">
    <location>
        <begin position="1614"/>
        <end position="1637"/>
    </location>
</feature>
<reference evidence="3 4" key="2">
    <citation type="submission" date="2016-08" db="EMBL/GenBank/DDBJ databases">
        <title>Pervasive Adenine N6-methylation of Active Genes in Fungi.</title>
        <authorList>
            <consortium name="DOE Joint Genome Institute"/>
            <person name="Mondo S.J."/>
            <person name="Dannebaum R.O."/>
            <person name="Kuo R.C."/>
            <person name="Labutti K."/>
            <person name="Haridas S."/>
            <person name="Kuo A."/>
            <person name="Salamov A."/>
            <person name="Ahrendt S.R."/>
            <person name="Lipzen A."/>
            <person name="Sullivan W."/>
            <person name="Andreopoulos W.B."/>
            <person name="Clum A."/>
            <person name="Lindquist E."/>
            <person name="Daum C."/>
            <person name="Ramamoorthy G.K."/>
            <person name="Gryganskyi A."/>
            <person name="Culley D."/>
            <person name="Magnuson J.K."/>
            <person name="James T.Y."/>
            <person name="O'Malley M.A."/>
            <person name="Stajich J.E."/>
            <person name="Spatafora J.W."/>
            <person name="Visel A."/>
            <person name="Grigoriev I.V."/>
        </authorList>
    </citation>
    <scope>NUCLEOTIDE SEQUENCE [LARGE SCALE GENOMIC DNA]</scope>
    <source>
        <strain evidence="3 4">S4</strain>
    </source>
</reference>
<feature type="compositionally biased region" description="Low complexity" evidence="2">
    <location>
        <begin position="300"/>
        <end position="315"/>
    </location>
</feature>
<gene>
    <name evidence="3" type="ORF">BCR32DRAFT_298969</name>
</gene>
<protein>
    <submittedName>
        <fullName evidence="3">Uncharacterized protein</fullName>
    </submittedName>
</protein>
<dbReference type="STRING" id="1754192.A0A1Y1X919"/>
<keyword evidence="4" id="KW-1185">Reference proteome</keyword>
<feature type="region of interest" description="Disordered" evidence="2">
    <location>
        <begin position="545"/>
        <end position="570"/>
    </location>
</feature>
<reference evidence="3 4" key="1">
    <citation type="submission" date="2016-08" db="EMBL/GenBank/DDBJ databases">
        <title>A Parts List for Fungal Cellulosomes Revealed by Comparative Genomics.</title>
        <authorList>
            <consortium name="DOE Joint Genome Institute"/>
            <person name="Haitjema C.H."/>
            <person name="Gilmore S.P."/>
            <person name="Henske J.K."/>
            <person name="Solomon K.V."/>
            <person name="De Groot R."/>
            <person name="Kuo A."/>
            <person name="Mondo S.J."/>
            <person name="Salamov A.A."/>
            <person name="Labutti K."/>
            <person name="Zhao Z."/>
            <person name="Chiniquy J."/>
            <person name="Barry K."/>
            <person name="Brewer H.M."/>
            <person name="Purvine S.O."/>
            <person name="Wright A.T."/>
            <person name="Boxma B."/>
            <person name="Van Alen T."/>
            <person name="Hackstein J.H."/>
            <person name="Baker S.E."/>
            <person name="Grigoriev I.V."/>
            <person name="O'Malley M.A."/>
        </authorList>
    </citation>
    <scope>NUCLEOTIDE SEQUENCE [LARGE SCALE GENOMIC DNA]</scope>
    <source>
        <strain evidence="3 4">S4</strain>
    </source>
</reference>
<feature type="region of interest" description="Disordered" evidence="2">
    <location>
        <begin position="300"/>
        <end position="319"/>
    </location>
</feature>
<proteinExistence type="predicted"/>
<dbReference type="Proteomes" id="UP000193944">
    <property type="component" value="Unassembled WGS sequence"/>
</dbReference>
<feature type="region of interest" description="Disordered" evidence="2">
    <location>
        <begin position="750"/>
        <end position="769"/>
    </location>
</feature>
<dbReference type="OrthoDB" id="2163138at2759"/>
<feature type="region of interest" description="Disordered" evidence="2">
    <location>
        <begin position="1053"/>
        <end position="1102"/>
    </location>
</feature>
<keyword evidence="1" id="KW-0175">Coiled coil</keyword>
<feature type="compositionally biased region" description="Basic and acidic residues" evidence="2">
    <location>
        <begin position="1053"/>
        <end position="1087"/>
    </location>
</feature>
<evidence type="ECO:0000256" key="1">
    <source>
        <dbReference type="SAM" id="Coils"/>
    </source>
</evidence>
<sequence length="1711" mass="199121">MLSNSSKTSLEHCSNNEDNNFHNLNENVKNMSDLSSYNIINNTQLLFYESGKEISDFSSNNNSNNNNIENKIIKDEIQSELDYISNLNSTLSSSQNYKSDSLFKHVNNDNEPYFLYSSSSNNNSNMNSLNYSSSYQSGNNKSNTFSNSIENFENIVLSKTIPSLFNQGDQALKKLRKKIQDPYSSSNTNNYNDKQSFKTMNSDSLSTENVSHFFDKKCKSATDNISYCINAIKNNYNYTPTLKDNDYTSYTSYNTNSYNYDNLDKTTSYSSTNTNSNTNTCNNSKYDSYTSSTITKRKPNYSYSYSNSNSSGSSYYDEKTDTNHSEIEVNSIKINISPKINKEYSSIIDIGSEFNFFSDDQNSKNIDNKNISQLEELINNKCNNNNNSSNSNTTVSYPNDNFSNSIRSLINEIDRLKTQFNNYNYNNSNNKEKYNNEKTLNRNNSYSIQNSLYDDTISKAFLKTNTCSNQSHSFITNEKRNNKNNENNNSDYNHYNMNNNYNNSYSNEFYIDQYNHDRHLYWDIESIESFSSEIERIYKELNLNSNSSSDNSFINNNNTNNNNNNNNNNNKAKIIKEKKQNNKKVNKGKNIINKNDKKSNKVYINDEKNKRKIMESIDKISLNDSSNSLLIKYDDSESDDFNKNNNYYVENKNSINIKNKNDSNDSDDLNDDNSIDSFNKNTRDNTKYNSYSDYIDYYKKSKKKNGIDYYPSDIYTNKIFNDSNTRECNNGNRNENKLSNKEKLNLNNRIINNSNDSDNESDGSSNYNENYNTVHNNEFSNNKNDIKRNNYIYDNEYISSRSSSENSSKFYNEIKDNYIYNDNSEEIFDEGILDKYYCLIGQNNNCRKSNRNSDMNGKINGNRDIKGIMINNDMKYENESKHHENINLNKNSNGISTSSSNKINNIISSYQILNKENCTTTIDKSNHSRSKSKKDKKKAYVSFSLSDNNSQNMIEQNTKLANKIKNMKQKEYIKEKNIQLTKELSYLKELISSKGSQNKNDNKRLFDNINDDINSSKLEDKTILSGKNNKLNSYNYNNGEFGNKSIDNYEINEKENDKDNQFVKTKSNGDKNDKKINNNNNDSEKSIRSKRNLKITNENSDVNNNQNKIKVYITDYDNVTNTSTTTTTTTTNNNNMNNHYHSSYINGNSSNASTGNFNVNSNEIKYLMNQYCVDNDENLDSREKSSNDNISIDNSNIFNNINNYNNNNSNNSNRSKEYYDYSSESNEKYYYENNNCCISNNDSDNLYQEYYHINNSINEKYNTENNNRRFIDISNHINYYYNDNNSKKIHHSNLSYNNKNQEILKGNINNNEDIVFQNNETNERYCHNKDDEQKQIPKNIYQNIKNCLCNCNCNCCCNNPNLIKNYIEETVKLDFNTLGNNINDIKNKYNNTVIDDITDTSFIQNCQDIFSGNGINNNDKSKCTKYCNKHKKLKNTRRNSLIKNKTIMNSINKKILPCMKNIPFIPASSKSSCKSYSLFANIQKVLSMIKYHNVTNCTMCKKKTCGKNNEIKKIIQPELFSKKESSNKSTFQSMCTWNEALLKLLHLYNKDVYNDLLDDVKTYKNNNEVEQKENTEIKILKLYKHLKKKSNEMLMIKYLIECLPSESNLEDLFNDDKNNNTNKNERKNNMRFNNFNNKKNTTPIKINKIATKISSSSLSKSEKLKWKRFNSNTQYRNKKNNNTYLTSTLELLKFSQKIQDFLSQEHYLRST</sequence>
<dbReference type="EMBL" id="MCFG01000101">
    <property type="protein sequence ID" value="ORX82198.1"/>
    <property type="molecule type" value="Genomic_DNA"/>
</dbReference>
<evidence type="ECO:0000256" key="2">
    <source>
        <dbReference type="SAM" id="MobiDB-lite"/>
    </source>
</evidence>
<organism evidence="3 4">
    <name type="scientific">Anaeromyces robustus</name>
    <dbReference type="NCBI Taxonomy" id="1754192"/>
    <lineage>
        <taxon>Eukaryota</taxon>
        <taxon>Fungi</taxon>
        <taxon>Fungi incertae sedis</taxon>
        <taxon>Chytridiomycota</taxon>
        <taxon>Chytridiomycota incertae sedis</taxon>
        <taxon>Neocallimastigomycetes</taxon>
        <taxon>Neocallimastigales</taxon>
        <taxon>Neocallimastigaceae</taxon>
        <taxon>Anaeromyces</taxon>
    </lineage>
</organism>
<feature type="coiled-coil region" evidence="1">
    <location>
        <begin position="399"/>
        <end position="426"/>
    </location>
</feature>